<dbReference type="FunCoup" id="A0A7G1G6S8">
    <property type="interactions" value="98"/>
</dbReference>
<dbReference type="EMBL" id="AP018712">
    <property type="protein sequence ID" value="BBE31066.1"/>
    <property type="molecule type" value="Genomic_DNA"/>
</dbReference>
<dbReference type="AlphaFoldDB" id="A0A7G1G6S8"/>
<proteinExistence type="predicted"/>
<reference evidence="6 7" key="1">
    <citation type="submission" date="2018-06" db="EMBL/GenBank/DDBJ databases">
        <title>Genome sequencing of Oceanotoga sp. sy52.</title>
        <authorList>
            <person name="Mori K."/>
        </authorList>
    </citation>
    <scope>NUCLEOTIDE SEQUENCE [LARGE SCALE GENOMIC DNA]</scope>
    <source>
        <strain evidence="7">sy52</strain>
    </source>
</reference>
<keyword evidence="7" id="KW-1185">Reference proteome</keyword>
<dbReference type="Proteomes" id="UP000516361">
    <property type="component" value="Chromosome"/>
</dbReference>
<evidence type="ECO:0000313" key="7">
    <source>
        <dbReference type="Proteomes" id="UP000516361"/>
    </source>
</evidence>
<dbReference type="PANTHER" id="PTHR42794">
    <property type="entry name" value="HEMIN IMPORT ATP-BINDING PROTEIN HMUV"/>
    <property type="match status" value="1"/>
</dbReference>
<name>A0A7G1G6S8_9BACT</name>
<dbReference type="PROSITE" id="PS00211">
    <property type="entry name" value="ABC_TRANSPORTER_1"/>
    <property type="match status" value="1"/>
</dbReference>
<dbReference type="PANTHER" id="PTHR42794:SF1">
    <property type="entry name" value="HEMIN IMPORT ATP-BINDING PROTEIN HMUV"/>
    <property type="match status" value="1"/>
</dbReference>
<dbReference type="InterPro" id="IPR017871">
    <property type="entry name" value="ABC_transporter-like_CS"/>
</dbReference>
<gene>
    <name evidence="6" type="ORF">OSSY52_12070</name>
</gene>
<dbReference type="Gene3D" id="3.40.50.300">
    <property type="entry name" value="P-loop containing nucleotide triphosphate hydrolases"/>
    <property type="match status" value="1"/>
</dbReference>
<feature type="domain" description="ABC transporter" evidence="5">
    <location>
        <begin position="2"/>
        <end position="238"/>
    </location>
</feature>
<dbReference type="CDD" id="cd03214">
    <property type="entry name" value="ABC_Iron-Siderophores_B12_Hemin"/>
    <property type="match status" value="1"/>
</dbReference>
<keyword evidence="3" id="KW-0067">ATP-binding</keyword>
<dbReference type="InParanoid" id="A0A7G1G6S8"/>
<organism evidence="6 7">
    <name type="scientific">Tepiditoga spiralis</name>
    <dbReference type="NCBI Taxonomy" id="2108365"/>
    <lineage>
        <taxon>Bacteria</taxon>
        <taxon>Thermotogati</taxon>
        <taxon>Thermotogota</taxon>
        <taxon>Thermotogae</taxon>
        <taxon>Petrotogales</taxon>
        <taxon>Petrotogaceae</taxon>
        <taxon>Tepiditoga</taxon>
    </lineage>
</organism>
<sequence>MIKINNLNFSYGNGFNLNIEKLNIKAGEFVSIIGPNGSGKSTLLKILSGILKNFNGEILIKNKNIKNFNYKELAKTISIVPQEFNTIFKYDVESIISTSRVPYSKTFSFFETMEDKKIIEEAMKKTDTIKYKNKFFSNLSGGEKQRVMIARALAQKTKILFLDEFTSHLDPGHAQSLMNIVKENTQNGHTVVAVFHDINLASIYSKRLIIMLKGNVVCDGSPIDVITQENIKDIYNLDGSIIKHPKYNVPQIVFN</sequence>
<dbReference type="SUPFAM" id="SSF52540">
    <property type="entry name" value="P-loop containing nucleoside triphosphate hydrolases"/>
    <property type="match status" value="1"/>
</dbReference>
<dbReference type="InterPro" id="IPR003439">
    <property type="entry name" value="ABC_transporter-like_ATP-bd"/>
</dbReference>
<evidence type="ECO:0000256" key="1">
    <source>
        <dbReference type="ARBA" id="ARBA00022448"/>
    </source>
</evidence>
<dbReference type="InterPro" id="IPR003593">
    <property type="entry name" value="AAA+_ATPase"/>
</dbReference>
<keyword evidence="4" id="KW-1278">Translocase</keyword>
<keyword evidence="1" id="KW-0813">Transport</keyword>
<dbReference type="GO" id="GO:0016887">
    <property type="term" value="F:ATP hydrolysis activity"/>
    <property type="evidence" value="ECO:0007669"/>
    <property type="project" value="InterPro"/>
</dbReference>
<dbReference type="InterPro" id="IPR027417">
    <property type="entry name" value="P-loop_NTPase"/>
</dbReference>
<evidence type="ECO:0000256" key="2">
    <source>
        <dbReference type="ARBA" id="ARBA00022741"/>
    </source>
</evidence>
<keyword evidence="2" id="KW-0547">Nucleotide-binding</keyword>
<dbReference type="Pfam" id="PF00005">
    <property type="entry name" value="ABC_tran"/>
    <property type="match status" value="1"/>
</dbReference>
<dbReference type="GO" id="GO:0005524">
    <property type="term" value="F:ATP binding"/>
    <property type="evidence" value="ECO:0007669"/>
    <property type="project" value="UniProtKB-KW"/>
</dbReference>
<evidence type="ECO:0000259" key="5">
    <source>
        <dbReference type="PROSITE" id="PS50893"/>
    </source>
</evidence>
<dbReference type="FunFam" id="3.40.50.300:FF:000134">
    <property type="entry name" value="Iron-enterobactin ABC transporter ATP-binding protein"/>
    <property type="match status" value="1"/>
</dbReference>
<dbReference type="RefSeq" id="WP_190613382.1">
    <property type="nucleotide sequence ID" value="NZ_AP018712.1"/>
</dbReference>
<dbReference type="PROSITE" id="PS50893">
    <property type="entry name" value="ABC_TRANSPORTER_2"/>
    <property type="match status" value="1"/>
</dbReference>
<evidence type="ECO:0000256" key="4">
    <source>
        <dbReference type="ARBA" id="ARBA00022967"/>
    </source>
</evidence>
<accession>A0A7G1G6S8</accession>
<dbReference type="SMART" id="SM00382">
    <property type="entry name" value="AAA"/>
    <property type="match status" value="1"/>
</dbReference>
<evidence type="ECO:0000256" key="3">
    <source>
        <dbReference type="ARBA" id="ARBA00022840"/>
    </source>
</evidence>
<dbReference type="KEGG" id="ocy:OSSY52_12070"/>
<evidence type="ECO:0000313" key="6">
    <source>
        <dbReference type="EMBL" id="BBE31066.1"/>
    </source>
</evidence>
<protein>
    <submittedName>
        <fullName evidence="6">ABC transporter</fullName>
    </submittedName>
</protein>